<evidence type="ECO:0000313" key="2">
    <source>
        <dbReference type="EMBL" id="PPK51374.1"/>
    </source>
</evidence>
<proteinExistence type="predicted"/>
<dbReference type="OrthoDB" id="9816036at2"/>
<evidence type="ECO:0000313" key="4">
    <source>
        <dbReference type="Proteomes" id="UP000239446"/>
    </source>
</evidence>
<dbReference type="Proteomes" id="UP000239648">
    <property type="component" value="Unassembled WGS sequence"/>
</dbReference>
<dbReference type="AlphaFoldDB" id="A0A2S6G659"/>
<comment type="caution">
    <text evidence="3">The sequence shown here is derived from an EMBL/GenBank/DDBJ whole genome shotgun (WGS) entry which is preliminary data.</text>
</comment>
<dbReference type="Proteomes" id="UP000239446">
    <property type="component" value="Unassembled WGS sequence"/>
</dbReference>
<dbReference type="RefSeq" id="WP_104416248.1">
    <property type="nucleotide sequence ID" value="NZ_PTIT01000013.1"/>
</dbReference>
<protein>
    <submittedName>
        <fullName evidence="3">FRG domain-containing protein</fullName>
    </submittedName>
</protein>
<reference evidence="2 5" key="1">
    <citation type="submission" date="2018-02" db="EMBL/GenBank/DDBJ databases">
        <title>Deep subsurface shale carbon reservoir microbial communities from Ohio and West Virginia, USA.</title>
        <authorList>
            <person name="Wrighton K."/>
        </authorList>
    </citation>
    <scope>NUCLEOTIDE SEQUENCE [LARGE SCALE GENOMIC DNA]</scope>
    <source>
        <strain evidence="2 5">UTICA-S1B6</strain>
    </source>
</reference>
<dbReference type="EMBL" id="PTIT01000013">
    <property type="protein sequence ID" value="PPK51374.1"/>
    <property type="molecule type" value="Genomic_DNA"/>
</dbReference>
<dbReference type="SMART" id="SM00901">
    <property type="entry name" value="FRG"/>
    <property type="match status" value="1"/>
</dbReference>
<dbReference type="EMBL" id="PTIU01000012">
    <property type="protein sequence ID" value="PPK54627.1"/>
    <property type="molecule type" value="Genomic_DNA"/>
</dbReference>
<evidence type="ECO:0000259" key="1">
    <source>
        <dbReference type="SMART" id="SM00901"/>
    </source>
</evidence>
<accession>A0A2S6G659</accession>
<evidence type="ECO:0000313" key="3">
    <source>
        <dbReference type="EMBL" id="PPK54627.1"/>
    </source>
</evidence>
<gene>
    <name evidence="3" type="ORF">B0H24_101271</name>
    <name evidence="2" type="ORF">BY455_11371</name>
</gene>
<keyword evidence="5" id="KW-1185">Reference proteome</keyword>
<name>A0A2S6G659_9GAMM</name>
<feature type="domain" description="FRG" evidence="1">
    <location>
        <begin position="62"/>
        <end position="167"/>
    </location>
</feature>
<dbReference type="InterPro" id="IPR014966">
    <property type="entry name" value="FRG-dom"/>
</dbReference>
<sequence>MPFFESLTKLKEHLGIKPINTGQQFNFRGIVFDDVEALHARTSINGDCVNLVSGVEFAFTEYRGQTQEYESCLSTLDSIQHDHELFAALCSSTYFKQALEAHPVITQIRSKGLNLGENGESLPICVDLDGIAQHYGLPTQYLDITSNFSVASFFATQRWDNKAKKFEPMRMTPKPGVIYQLQPAFLIAQDSDNGIPYTPIGWQPFPRPEQQRANAIRLPAGEDFVE</sequence>
<reference evidence="3 4" key="2">
    <citation type="submission" date="2018-02" db="EMBL/GenBank/DDBJ databases">
        <title>Subsurface microbial communities from deep shales in Ohio and West Virginia, USA.</title>
        <authorList>
            <person name="Wrighton K."/>
        </authorList>
    </citation>
    <scope>NUCLEOTIDE SEQUENCE [LARGE SCALE GENOMIC DNA]</scope>
    <source>
        <strain evidence="3 4">UTICA-S1B9</strain>
    </source>
</reference>
<organism evidence="3 4">
    <name type="scientific">Marinobacter persicus</name>
    <dbReference type="NCBI Taxonomy" id="930118"/>
    <lineage>
        <taxon>Bacteria</taxon>
        <taxon>Pseudomonadati</taxon>
        <taxon>Pseudomonadota</taxon>
        <taxon>Gammaproteobacteria</taxon>
        <taxon>Pseudomonadales</taxon>
        <taxon>Marinobacteraceae</taxon>
        <taxon>Marinobacter</taxon>
    </lineage>
</organism>
<evidence type="ECO:0000313" key="5">
    <source>
        <dbReference type="Proteomes" id="UP000239648"/>
    </source>
</evidence>
<dbReference type="Pfam" id="PF08867">
    <property type="entry name" value="FRG"/>
    <property type="match status" value="1"/>
</dbReference>